<protein>
    <recommendedName>
        <fullName evidence="5">18S rRNA (guanine(1575)-N(7))-methyltransferase Bud23 C-terminal domain-containing protein</fullName>
    </recommendedName>
</protein>
<proteinExistence type="predicted"/>
<dbReference type="EMBL" id="NMUH01004357">
    <property type="protein sequence ID" value="MQM09366.1"/>
    <property type="molecule type" value="Genomic_DNA"/>
</dbReference>
<dbReference type="AlphaFoldDB" id="A0A843WP04"/>
<keyword evidence="2" id="KW-0808">Transferase</keyword>
<dbReference type="Proteomes" id="UP000652761">
    <property type="component" value="Unassembled WGS sequence"/>
</dbReference>
<feature type="compositionally biased region" description="Acidic residues" evidence="4">
    <location>
        <begin position="99"/>
        <end position="112"/>
    </location>
</feature>
<evidence type="ECO:0000256" key="4">
    <source>
        <dbReference type="SAM" id="MobiDB-lite"/>
    </source>
</evidence>
<dbReference type="GO" id="GO:0005730">
    <property type="term" value="C:nucleolus"/>
    <property type="evidence" value="ECO:0007669"/>
    <property type="project" value="TreeGrafter"/>
</dbReference>
<gene>
    <name evidence="6" type="ORF">Taro_042237</name>
</gene>
<dbReference type="InterPro" id="IPR029063">
    <property type="entry name" value="SAM-dependent_MTases_sf"/>
</dbReference>
<dbReference type="PANTHER" id="PTHR12734">
    <property type="entry name" value="METHYLTRANSFERASE-RELATED"/>
    <property type="match status" value="1"/>
</dbReference>
<sequence>MQWLCYADKSSHEPRLRLKAFFGTLYRCLARGARAVLQLYSENMDQTEMIMSYAMRSGFAGGMVIDYPHSSKARKAYIVLTCGPPSLVTALPKGKGEDGESCSESDESDDEERQTVCVSDRNRPRKRLKTTKKGKGKEWVFKNKEKRRRQGKDVPHDSKYTARKRKAYF</sequence>
<organism evidence="6 7">
    <name type="scientific">Colocasia esculenta</name>
    <name type="common">Wild taro</name>
    <name type="synonym">Arum esculentum</name>
    <dbReference type="NCBI Taxonomy" id="4460"/>
    <lineage>
        <taxon>Eukaryota</taxon>
        <taxon>Viridiplantae</taxon>
        <taxon>Streptophyta</taxon>
        <taxon>Embryophyta</taxon>
        <taxon>Tracheophyta</taxon>
        <taxon>Spermatophyta</taxon>
        <taxon>Magnoliopsida</taxon>
        <taxon>Liliopsida</taxon>
        <taxon>Araceae</taxon>
        <taxon>Aroideae</taxon>
        <taxon>Colocasieae</taxon>
        <taxon>Colocasia</taxon>
    </lineage>
</organism>
<dbReference type="Gene3D" id="3.40.50.150">
    <property type="entry name" value="Vaccinia Virus protein VP39"/>
    <property type="match status" value="1"/>
</dbReference>
<comment type="caution">
    <text evidence="6">The sequence shown here is derived from an EMBL/GenBank/DDBJ whole genome shotgun (WGS) entry which is preliminary data.</text>
</comment>
<dbReference type="InterPro" id="IPR039769">
    <property type="entry name" value="Bud23-like"/>
</dbReference>
<feature type="compositionally biased region" description="Basic residues" evidence="4">
    <location>
        <begin position="123"/>
        <end position="135"/>
    </location>
</feature>
<dbReference type="InterPro" id="IPR022238">
    <property type="entry name" value="Bud23_C"/>
</dbReference>
<evidence type="ECO:0000256" key="2">
    <source>
        <dbReference type="ARBA" id="ARBA00022679"/>
    </source>
</evidence>
<keyword evidence="7" id="KW-1185">Reference proteome</keyword>
<keyword evidence="1" id="KW-0489">Methyltransferase</keyword>
<feature type="domain" description="18S rRNA (guanine(1575)-N(7))-methyltransferase Bud23 C-terminal" evidence="5">
    <location>
        <begin position="80"/>
        <end position="167"/>
    </location>
</feature>
<dbReference type="GO" id="GO:0070476">
    <property type="term" value="P:rRNA (guanine-N7)-methylation"/>
    <property type="evidence" value="ECO:0007669"/>
    <property type="project" value="InterPro"/>
</dbReference>
<dbReference type="OrthoDB" id="2877at2759"/>
<evidence type="ECO:0000256" key="1">
    <source>
        <dbReference type="ARBA" id="ARBA00022603"/>
    </source>
</evidence>
<dbReference type="Pfam" id="PF12589">
    <property type="entry name" value="WBS_methylT"/>
    <property type="match status" value="1"/>
</dbReference>
<reference evidence="6" key="1">
    <citation type="submission" date="2017-07" db="EMBL/GenBank/DDBJ databases">
        <title>Taro Niue Genome Assembly and Annotation.</title>
        <authorList>
            <person name="Atibalentja N."/>
            <person name="Keating K."/>
            <person name="Fields C.J."/>
        </authorList>
    </citation>
    <scope>NUCLEOTIDE SEQUENCE</scope>
    <source>
        <strain evidence="6">Niue_2</strain>
        <tissue evidence="6">Leaf</tissue>
    </source>
</reference>
<name>A0A843WP04_COLES</name>
<evidence type="ECO:0000256" key="3">
    <source>
        <dbReference type="ARBA" id="ARBA00022691"/>
    </source>
</evidence>
<dbReference type="PANTHER" id="PTHR12734:SF0">
    <property type="entry name" value="18S RRNA (GUANINE-N(7))-METHYLTRANSFERASE-RELATED"/>
    <property type="match status" value="1"/>
</dbReference>
<accession>A0A843WP04</accession>
<feature type="region of interest" description="Disordered" evidence="4">
    <location>
        <begin position="90"/>
        <end position="169"/>
    </location>
</feature>
<keyword evidence="3" id="KW-0949">S-adenosyl-L-methionine</keyword>
<feature type="compositionally biased region" description="Basic and acidic residues" evidence="4">
    <location>
        <begin position="151"/>
        <end position="160"/>
    </location>
</feature>
<evidence type="ECO:0000259" key="5">
    <source>
        <dbReference type="Pfam" id="PF12589"/>
    </source>
</evidence>
<dbReference type="GO" id="GO:0016435">
    <property type="term" value="F:rRNA (guanine) methyltransferase activity"/>
    <property type="evidence" value="ECO:0007669"/>
    <property type="project" value="InterPro"/>
</dbReference>
<evidence type="ECO:0000313" key="6">
    <source>
        <dbReference type="EMBL" id="MQM09366.1"/>
    </source>
</evidence>
<evidence type="ECO:0000313" key="7">
    <source>
        <dbReference type="Proteomes" id="UP000652761"/>
    </source>
</evidence>